<comment type="similarity">
    <text evidence="1">Belongs to the universal stress protein A family.</text>
</comment>
<dbReference type="InterPro" id="IPR006016">
    <property type="entry name" value="UspA"/>
</dbReference>
<dbReference type="GeneID" id="98403813"/>
<accession>A0A643G195</accession>
<reference evidence="3 4" key="1">
    <citation type="submission" date="2020-10" db="EMBL/GenBank/DDBJ databases">
        <title>Complete genome sequence of Cupriavidus basilensis CCUG 49340T.</title>
        <authorList>
            <person name="Salva-Serra F."/>
            <person name="Donoso R.A."/>
            <person name="Cho K.H."/>
            <person name="Yoo J.A."/>
            <person name="Lee K."/>
            <person name="Yoon S.-H."/>
            <person name="Perez-Pantoja D."/>
            <person name="Moore E.R.B."/>
        </authorList>
    </citation>
    <scope>NUCLEOTIDE SEQUENCE [LARGE SCALE GENOMIC DNA]</scope>
    <source>
        <strain evidence="4">CCUG 49340</strain>
    </source>
</reference>
<evidence type="ECO:0000259" key="2">
    <source>
        <dbReference type="Pfam" id="PF00582"/>
    </source>
</evidence>
<dbReference type="EMBL" id="CP062804">
    <property type="protein sequence ID" value="QOT80335.1"/>
    <property type="molecule type" value="Genomic_DNA"/>
</dbReference>
<dbReference type="SUPFAM" id="SSF52402">
    <property type="entry name" value="Adenine nucleotide alpha hydrolases-like"/>
    <property type="match status" value="1"/>
</dbReference>
<dbReference type="PANTHER" id="PTHR46268:SF6">
    <property type="entry name" value="UNIVERSAL STRESS PROTEIN UP12"/>
    <property type="match status" value="1"/>
</dbReference>
<organism evidence="3 4">
    <name type="scientific">Cupriavidus basilensis</name>
    <dbReference type="NCBI Taxonomy" id="68895"/>
    <lineage>
        <taxon>Bacteria</taxon>
        <taxon>Pseudomonadati</taxon>
        <taxon>Pseudomonadota</taxon>
        <taxon>Betaproteobacteria</taxon>
        <taxon>Burkholderiales</taxon>
        <taxon>Burkholderiaceae</taxon>
        <taxon>Cupriavidus</taxon>
    </lineage>
</organism>
<dbReference type="InterPro" id="IPR006015">
    <property type="entry name" value="Universal_stress_UspA"/>
</dbReference>
<protein>
    <submittedName>
        <fullName evidence="3">Universal stress protein</fullName>
    </submittedName>
</protein>
<dbReference type="Pfam" id="PF00582">
    <property type="entry name" value="Usp"/>
    <property type="match status" value="1"/>
</dbReference>
<evidence type="ECO:0000313" key="3">
    <source>
        <dbReference type="EMBL" id="QOT80335.1"/>
    </source>
</evidence>
<dbReference type="Proteomes" id="UP000397656">
    <property type="component" value="Chromosome 2"/>
</dbReference>
<dbReference type="CDD" id="cd00293">
    <property type="entry name" value="USP-like"/>
    <property type="match status" value="1"/>
</dbReference>
<dbReference type="Gene3D" id="3.40.50.620">
    <property type="entry name" value="HUPs"/>
    <property type="match status" value="1"/>
</dbReference>
<dbReference type="AlphaFoldDB" id="A0A643G195"/>
<feature type="domain" description="UspA" evidence="2">
    <location>
        <begin position="3"/>
        <end position="141"/>
    </location>
</feature>
<dbReference type="PRINTS" id="PR01438">
    <property type="entry name" value="UNVRSLSTRESS"/>
</dbReference>
<sequence length="172" mass="18338">MLTILVPVDGSECSLWAVRHAAFLFREHSVAKVVLLNVQEPLELGRAAVFHSLSELRKLEREKGEEALQQACEILDDSGVNYVSQIGLGGIAKSIVRAAAANQCDGILMGTTAWSRLNVLFGGGMAGKVLRRAGIPVTLVKSNRGPAAPMPEPGKQNTHHAPPSLAVYTSAF</sequence>
<dbReference type="InterPro" id="IPR014729">
    <property type="entry name" value="Rossmann-like_a/b/a_fold"/>
</dbReference>
<proteinExistence type="inferred from homology"/>
<gene>
    <name evidence="3" type="ORF">F7R26_023050</name>
</gene>
<dbReference type="PANTHER" id="PTHR46268">
    <property type="entry name" value="STRESS RESPONSE PROTEIN NHAX"/>
    <property type="match status" value="1"/>
</dbReference>
<name>A0A643G195_9BURK</name>
<evidence type="ECO:0000313" key="4">
    <source>
        <dbReference type="Proteomes" id="UP000397656"/>
    </source>
</evidence>
<dbReference type="RefSeq" id="WP_150984283.1">
    <property type="nucleotide sequence ID" value="NZ_CP062804.1"/>
</dbReference>
<evidence type="ECO:0000256" key="1">
    <source>
        <dbReference type="ARBA" id="ARBA00008791"/>
    </source>
</evidence>